<evidence type="ECO:0000259" key="2">
    <source>
        <dbReference type="Pfam" id="PF07589"/>
    </source>
</evidence>
<organism evidence="3 4">
    <name type="scientific">Bowmanella dokdonensis</name>
    <dbReference type="NCBI Taxonomy" id="751969"/>
    <lineage>
        <taxon>Bacteria</taxon>
        <taxon>Pseudomonadati</taxon>
        <taxon>Pseudomonadota</taxon>
        <taxon>Gammaproteobacteria</taxon>
        <taxon>Alteromonadales</taxon>
        <taxon>Alteromonadaceae</taxon>
        <taxon>Bowmanella</taxon>
    </lineage>
</organism>
<gene>
    <name evidence="3" type="ORF">J0A66_18850</name>
</gene>
<reference evidence="3" key="1">
    <citation type="submission" date="2021-03" db="EMBL/GenBank/DDBJ databases">
        <title>novel species isolated from a fishpond in China.</title>
        <authorList>
            <person name="Lu H."/>
            <person name="Cai Z."/>
        </authorList>
    </citation>
    <scope>NUCLEOTIDE SEQUENCE</scope>
    <source>
        <strain evidence="3">JCM 30855</strain>
    </source>
</reference>
<evidence type="ECO:0000313" key="4">
    <source>
        <dbReference type="Proteomes" id="UP000664654"/>
    </source>
</evidence>
<protein>
    <submittedName>
        <fullName evidence="3">PEP-CTERM sorting domain-containing protein</fullName>
    </submittedName>
</protein>
<comment type="caution">
    <text evidence="3">The sequence shown here is derived from an EMBL/GenBank/DDBJ whole genome shotgun (WGS) entry which is preliminary data.</text>
</comment>
<dbReference type="NCBIfam" id="TIGR02595">
    <property type="entry name" value="PEP_CTERM"/>
    <property type="match status" value="1"/>
</dbReference>
<dbReference type="EMBL" id="JAFKCV010000016">
    <property type="protein sequence ID" value="MBN7827299.1"/>
    <property type="molecule type" value="Genomic_DNA"/>
</dbReference>
<keyword evidence="1" id="KW-0732">Signal</keyword>
<dbReference type="Proteomes" id="UP000664654">
    <property type="component" value="Unassembled WGS sequence"/>
</dbReference>
<feature type="domain" description="Ice-binding protein C-terminal" evidence="2">
    <location>
        <begin position="234"/>
        <end position="257"/>
    </location>
</feature>
<feature type="signal peptide" evidence="1">
    <location>
        <begin position="1"/>
        <end position="22"/>
    </location>
</feature>
<feature type="chain" id="PRO_5037198153" evidence="1">
    <location>
        <begin position="23"/>
        <end position="259"/>
    </location>
</feature>
<dbReference type="AlphaFoldDB" id="A0A939DQU3"/>
<accession>A0A939DQU3</accession>
<proteinExistence type="predicted"/>
<evidence type="ECO:0000256" key="1">
    <source>
        <dbReference type="SAM" id="SignalP"/>
    </source>
</evidence>
<dbReference type="InterPro" id="IPR013424">
    <property type="entry name" value="Ice-binding_C"/>
</dbReference>
<dbReference type="RefSeq" id="WP_206575411.1">
    <property type="nucleotide sequence ID" value="NZ_JAFKCV010000016.1"/>
</dbReference>
<dbReference type="Pfam" id="PF07589">
    <property type="entry name" value="PEP-CTERM"/>
    <property type="match status" value="1"/>
</dbReference>
<keyword evidence="4" id="KW-1185">Reference proteome</keyword>
<sequence length="259" mass="27190">MKKFVKAVGALSLAAMSFSALSTEISAGGITWDAPTQANPYIADVSFQQWFTNGAYGSAGGVSTITAASSVSTAPAFGASLSGVGRFSQFNDGRDQVFNTFCTGGFGTCELTFAFGGIVATGQNQWDLSNSWLNVYFDNGMDFGPANSTAYQRYNQAQNGSLWASFEFATFDLDSDNLNAGFVSSYLNIVEGVGNADAVNALNFGEKWYDLFYTASSQIGANGYSTSSNGQVSAVPEPTTLAVFALGLLGLGALARRRS</sequence>
<evidence type="ECO:0000313" key="3">
    <source>
        <dbReference type="EMBL" id="MBN7827299.1"/>
    </source>
</evidence>
<name>A0A939DQU3_9ALTE</name>